<evidence type="ECO:0000313" key="2">
    <source>
        <dbReference type="EMBL" id="ERS93488.1"/>
    </source>
</evidence>
<proteinExistence type="predicted"/>
<keyword evidence="1" id="KW-0472">Membrane</keyword>
<evidence type="ECO:0000256" key="1">
    <source>
        <dbReference type="SAM" id="Phobius"/>
    </source>
</evidence>
<name>A0ABN0PD25_STASI</name>
<comment type="caution">
    <text evidence="2">The sequence shown here is derived from an EMBL/GenBank/DDBJ whole genome shotgun (WGS) entry which is preliminary data.</text>
</comment>
<keyword evidence="3" id="KW-1185">Reference proteome</keyword>
<organism evidence="2 3">
    <name type="scientific">Staphylococcus simulans UMC-CNS-990</name>
    <dbReference type="NCBI Taxonomy" id="1405498"/>
    <lineage>
        <taxon>Bacteria</taxon>
        <taxon>Bacillati</taxon>
        <taxon>Bacillota</taxon>
        <taxon>Bacilli</taxon>
        <taxon>Bacillales</taxon>
        <taxon>Staphylococcaceae</taxon>
        <taxon>Staphylococcus</taxon>
    </lineage>
</organism>
<dbReference type="PANTHER" id="PTHR36974:SF1">
    <property type="entry name" value="DOXX FAMILY MEMBRANE PROTEIN"/>
    <property type="match status" value="1"/>
</dbReference>
<dbReference type="EMBL" id="AXDY01000005">
    <property type="protein sequence ID" value="ERS93488.1"/>
    <property type="molecule type" value="Genomic_DNA"/>
</dbReference>
<keyword evidence="1" id="KW-1133">Transmembrane helix</keyword>
<evidence type="ECO:0000313" key="3">
    <source>
        <dbReference type="Proteomes" id="UP000017131"/>
    </source>
</evidence>
<sequence>MRKGLRLVLGGLFSLAGVMHFVRSDAFTRIVPKYLPLRKTAVIVTGIVELIIGGVLFWKRPSQAFKRGINAFLISVFPANIYMARKQLPLGDYQPPKWALYSRLPLQFVLMAFIRKL</sequence>
<gene>
    <name evidence="2" type="ORF">SSIM_07225</name>
</gene>
<reference evidence="2 3" key="1">
    <citation type="journal article" date="2013" name="Genome Announc.">
        <title>Draft Genome Sequence of Staphylococcus simulans UMC-CNS-990, Isolated from a Case of Chronic Bovine Mastitis.</title>
        <authorList>
            <person name="Calcutt M.J."/>
            <person name="Foecking M.F."/>
            <person name="Hsieh H.Y."/>
            <person name="Perry J."/>
            <person name="Stewart G.C."/>
            <person name="Middleton J.R."/>
        </authorList>
    </citation>
    <scope>NUCLEOTIDE SEQUENCE [LARGE SCALE GENOMIC DNA]</scope>
    <source>
        <strain evidence="2 3">UMC-CNS-990</strain>
    </source>
</reference>
<feature type="transmembrane region" description="Helical" evidence="1">
    <location>
        <begin position="40"/>
        <end position="58"/>
    </location>
</feature>
<protein>
    <recommendedName>
        <fullName evidence="4">DoxX family membrane protein</fullName>
    </recommendedName>
</protein>
<accession>A0ABN0PD25</accession>
<evidence type="ECO:0008006" key="4">
    <source>
        <dbReference type="Google" id="ProtNLM"/>
    </source>
</evidence>
<keyword evidence="1" id="KW-0812">Transmembrane</keyword>
<dbReference type="RefSeq" id="WP_023015591.1">
    <property type="nucleotide sequence ID" value="NZ_AXDY01000005.1"/>
</dbReference>
<dbReference type="Proteomes" id="UP000017131">
    <property type="component" value="Unassembled WGS sequence"/>
</dbReference>
<dbReference type="PANTHER" id="PTHR36974">
    <property type="entry name" value="MEMBRANE PROTEIN-RELATED"/>
    <property type="match status" value="1"/>
</dbReference>